<feature type="compositionally biased region" description="Basic and acidic residues" evidence="1">
    <location>
        <begin position="1"/>
        <end position="13"/>
    </location>
</feature>
<dbReference type="AlphaFoldDB" id="A0A1L9PCQ8"/>
<dbReference type="Proteomes" id="UP000184073">
    <property type="component" value="Unassembled WGS sequence"/>
</dbReference>
<dbReference type="PANTHER" id="PTHR24148">
    <property type="entry name" value="ANKYRIN REPEAT DOMAIN-CONTAINING PROTEIN 39 HOMOLOG-RELATED"/>
    <property type="match status" value="1"/>
</dbReference>
<evidence type="ECO:0000313" key="4">
    <source>
        <dbReference type="Proteomes" id="UP000184073"/>
    </source>
</evidence>
<dbReference type="VEuPathDB" id="FungiDB:ASPVEDRAFT_26087"/>
<name>A0A1L9PCQ8_ASPVE</name>
<organism evidence="3 4">
    <name type="scientific">Aspergillus versicolor CBS 583.65</name>
    <dbReference type="NCBI Taxonomy" id="1036611"/>
    <lineage>
        <taxon>Eukaryota</taxon>
        <taxon>Fungi</taxon>
        <taxon>Dikarya</taxon>
        <taxon>Ascomycota</taxon>
        <taxon>Pezizomycotina</taxon>
        <taxon>Eurotiomycetes</taxon>
        <taxon>Eurotiomycetidae</taxon>
        <taxon>Eurotiales</taxon>
        <taxon>Aspergillaceae</taxon>
        <taxon>Aspergillus</taxon>
        <taxon>Aspergillus subgen. Nidulantes</taxon>
    </lineage>
</organism>
<dbReference type="EMBL" id="KV878126">
    <property type="protein sequence ID" value="OJI99263.1"/>
    <property type="molecule type" value="Genomic_DNA"/>
</dbReference>
<accession>A0A1L9PCQ8</accession>
<sequence>MRQGKDNKYDNRRNVVGWNIQPGLGPDSDSCTQFRLTASPSTSTADNEKGQEQEQEDQPMQFHSSPPLQVLRHTTQGAQLATITTASFEYQDRSLGIELCVDGIKWRTKMEVAGDRVLVPAQQEQLAELFVALMEYSSLPPPFPSPRPQLQMRTEGITPKPCAAPLCAEGGLVYVYTCGNLAGHDDRDVVSRTLSYTANEQLWVGDNAPQSSLVVTDLLTDLAGSKVVRIADTCVALTPERRSTSILLSDNMLWWEDKITEEVPKRKHPKPANWGGFQDLWRNHRNLRESKKRADSSVPINMEIAPSVHDSVVRFAKLAQAGSSTTNPLRLVRVCDGAVVATAELERKVVYAVISYTWSQFSKERLLEWATPRAMRLGYEYMWIDQYCIDQTNKAEKNAEIKRMRDYYKSAAQVLVLLPDVTSIASFDVMSSDQLLHVDGALQAARDVLKEIISCEWLKRVWTFQEAWVARQCVFCTQEQLLDGTIMDSLIGLRKYEAVTRPRIMCVSSKAIGSAVVANPNLVIWDGLLRQRQTVVGSTERWMLYNNLESYEPPRLTLVQAWEASSGRNTTNEEDRVYALLSSVEGGDKVKVDRGRSLRAVIEDCVQAGIVTADLLAGSSPSSEADRSWMPDLAGLGPQHPLRVVGASQTQQALMWQGGRVCVKGKYFHFADAAAWFRIAEMKTENEIQKSEVSDRPWYQYAATTRQNTWTTTDVVGRDFLMLQPMPGSRQTVLISGRKSPDRSFHRRKGHIIWLKQTGIKWLEDSQPVEIGS</sequence>
<evidence type="ECO:0000313" key="3">
    <source>
        <dbReference type="EMBL" id="OJI99263.1"/>
    </source>
</evidence>
<feature type="region of interest" description="Disordered" evidence="1">
    <location>
        <begin position="1"/>
        <end position="64"/>
    </location>
</feature>
<evidence type="ECO:0000256" key="1">
    <source>
        <dbReference type="SAM" id="MobiDB-lite"/>
    </source>
</evidence>
<proteinExistence type="predicted"/>
<dbReference type="STRING" id="1036611.A0A1L9PCQ8"/>
<feature type="compositionally biased region" description="Polar residues" evidence="1">
    <location>
        <begin position="29"/>
        <end position="45"/>
    </location>
</feature>
<dbReference type="GeneID" id="63725370"/>
<protein>
    <recommendedName>
        <fullName evidence="2">Heterokaryon incompatibility domain-containing protein</fullName>
    </recommendedName>
</protein>
<dbReference type="InterPro" id="IPR052895">
    <property type="entry name" value="HetReg/Transcr_Mod"/>
</dbReference>
<dbReference type="PANTHER" id="PTHR24148:SF81">
    <property type="entry name" value="HETEROKARYON INCOMPATIBILITY DOMAIN-CONTAINING PROTEIN"/>
    <property type="match status" value="1"/>
</dbReference>
<evidence type="ECO:0000259" key="2">
    <source>
        <dbReference type="Pfam" id="PF06985"/>
    </source>
</evidence>
<gene>
    <name evidence="3" type="ORF">ASPVEDRAFT_26087</name>
</gene>
<dbReference type="Pfam" id="PF06985">
    <property type="entry name" value="HET"/>
    <property type="match status" value="1"/>
</dbReference>
<keyword evidence="4" id="KW-1185">Reference proteome</keyword>
<feature type="domain" description="Heterokaryon incompatibility" evidence="2">
    <location>
        <begin position="365"/>
        <end position="466"/>
    </location>
</feature>
<dbReference type="InterPro" id="IPR010730">
    <property type="entry name" value="HET"/>
</dbReference>
<reference evidence="4" key="1">
    <citation type="journal article" date="2017" name="Genome Biol.">
        <title>Comparative genomics reveals high biological diversity and specific adaptations in the industrially and medically important fungal genus Aspergillus.</title>
        <authorList>
            <person name="de Vries R.P."/>
            <person name="Riley R."/>
            <person name="Wiebenga A."/>
            <person name="Aguilar-Osorio G."/>
            <person name="Amillis S."/>
            <person name="Uchima C.A."/>
            <person name="Anderluh G."/>
            <person name="Asadollahi M."/>
            <person name="Askin M."/>
            <person name="Barry K."/>
            <person name="Battaglia E."/>
            <person name="Bayram O."/>
            <person name="Benocci T."/>
            <person name="Braus-Stromeyer S.A."/>
            <person name="Caldana C."/>
            <person name="Canovas D."/>
            <person name="Cerqueira G.C."/>
            <person name="Chen F."/>
            <person name="Chen W."/>
            <person name="Choi C."/>
            <person name="Clum A."/>
            <person name="Dos Santos R.A."/>
            <person name="Damasio A.R."/>
            <person name="Diallinas G."/>
            <person name="Emri T."/>
            <person name="Fekete E."/>
            <person name="Flipphi M."/>
            <person name="Freyberg S."/>
            <person name="Gallo A."/>
            <person name="Gournas C."/>
            <person name="Habgood R."/>
            <person name="Hainaut M."/>
            <person name="Harispe M.L."/>
            <person name="Henrissat B."/>
            <person name="Hilden K.S."/>
            <person name="Hope R."/>
            <person name="Hossain A."/>
            <person name="Karabika E."/>
            <person name="Karaffa L."/>
            <person name="Karanyi Z."/>
            <person name="Krasevec N."/>
            <person name="Kuo A."/>
            <person name="Kusch H."/>
            <person name="LaButti K."/>
            <person name="Lagendijk E.L."/>
            <person name="Lapidus A."/>
            <person name="Levasseur A."/>
            <person name="Lindquist E."/>
            <person name="Lipzen A."/>
            <person name="Logrieco A.F."/>
            <person name="MacCabe A."/>
            <person name="Maekelae M.R."/>
            <person name="Malavazi I."/>
            <person name="Melin P."/>
            <person name="Meyer V."/>
            <person name="Mielnichuk N."/>
            <person name="Miskei M."/>
            <person name="Molnar A.P."/>
            <person name="Mule G."/>
            <person name="Ngan C.Y."/>
            <person name="Orejas M."/>
            <person name="Orosz E."/>
            <person name="Ouedraogo J.P."/>
            <person name="Overkamp K.M."/>
            <person name="Park H.-S."/>
            <person name="Perrone G."/>
            <person name="Piumi F."/>
            <person name="Punt P.J."/>
            <person name="Ram A.F."/>
            <person name="Ramon A."/>
            <person name="Rauscher S."/>
            <person name="Record E."/>
            <person name="Riano-Pachon D.M."/>
            <person name="Robert V."/>
            <person name="Roehrig J."/>
            <person name="Ruller R."/>
            <person name="Salamov A."/>
            <person name="Salih N.S."/>
            <person name="Samson R.A."/>
            <person name="Sandor E."/>
            <person name="Sanguinetti M."/>
            <person name="Schuetze T."/>
            <person name="Sepcic K."/>
            <person name="Shelest E."/>
            <person name="Sherlock G."/>
            <person name="Sophianopoulou V."/>
            <person name="Squina F.M."/>
            <person name="Sun H."/>
            <person name="Susca A."/>
            <person name="Todd R.B."/>
            <person name="Tsang A."/>
            <person name="Unkles S.E."/>
            <person name="van de Wiele N."/>
            <person name="van Rossen-Uffink D."/>
            <person name="Oliveira J.V."/>
            <person name="Vesth T.C."/>
            <person name="Visser J."/>
            <person name="Yu J.-H."/>
            <person name="Zhou M."/>
            <person name="Andersen M.R."/>
            <person name="Archer D.B."/>
            <person name="Baker S.E."/>
            <person name="Benoit I."/>
            <person name="Brakhage A.A."/>
            <person name="Braus G.H."/>
            <person name="Fischer R."/>
            <person name="Frisvad J.C."/>
            <person name="Goldman G.H."/>
            <person name="Houbraken J."/>
            <person name="Oakley B."/>
            <person name="Pocsi I."/>
            <person name="Scazzocchio C."/>
            <person name="Seiboth B."/>
            <person name="vanKuyk P.A."/>
            <person name="Wortman J."/>
            <person name="Dyer P.S."/>
            <person name="Grigoriev I.V."/>
        </authorList>
    </citation>
    <scope>NUCLEOTIDE SEQUENCE [LARGE SCALE GENOMIC DNA]</scope>
    <source>
        <strain evidence="4">CBS 583.65</strain>
    </source>
</reference>
<dbReference type="OrthoDB" id="5135333at2759"/>
<dbReference type="RefSeq" id="XP_040665026.1">
    <property type="nucleotide sequence ID" value="XM_040809859.1"/>
</dbReference>